<evidence type="ECO:0000313" key="2">
    <source>
        <dbReference type="EMBL" id="EKU76891.1"/>
    </source>
</evidence>
<proteinExistence type="predicted"/>
<dbReference type="PATRIC" id="fig|883163.3.peg.596"/>
<sequence>MALDRLPRGAQGRAVMSHLPASGSFQPDASHAWPMSDAAQPVVRILRHTDLTADDRAQWAALSALAGAANIFVQDWFMDAALSHAPDGADVLLAVVAPIDGPWLGVMPLIAAPRFGRWPVRIWRNWSATNQFLGTPLVIAQSADLFWKSLFAFLDQRAGGEIMLHVAGLDADDPVSIALFDRCERERRAFHTIHCHERPAYRAGKEGEGRGDAKMRSRLRSLSKRLEQDHGPVTIDILAPDAPCTAWIDAFLDLEASGWKGRGGSALASDGATQALFCEVIERGHANGSARLATLSVGGRAIAMSSWFEAAIWGHGFKMAFDEDYRAYAPGQLLMRDIRDRIGVRPGMSFDSCVPRGAGHCHRLWGSNRKIVDGAVAIGSPWQHVQFDALMKARAAYAAIKARFPDRPAT</sequence>
<dbReference type="InterPro" id="IPR038740">
    <property type="entry name" value="BioF2-like_GNAT_dom"/>
</dbReference>
<dbReference type="HOGENOM" id="CLU_051159_1_0_5"/>
<keyword evidence="3" id="KW-1185">Reference proteome</keyword>
<dbReference type="InterPro" id="IPR016181">
    <property type="entry name" value="Acyl_CoA_acyltransferase"/>
</dbReference>
<dbReference type="SUPFAM" id="SSF55729">
    <property type="entry name" value="Acyl-CoA N-acyltransferases (Nat)"/>
    <property type="match status" value="1"/>
</dbReference>
<evidence type="ECO:0000313" key="3">
    <source>
        <dbReference type="Proteomes" id="UP000009887"/>
    </source>
</evidence>
<feature type="domain" description="BioF2-like acetyltransferase" evidence="1">
    <location>
        <begin position="213"/>
        <end position="343"/>
    </location>
</feature>
<organism evidence="2 3">
    <name type="scientific">Sphingobium yanoikuyae ATCC 51230</name>
    <dbReference type="NCBI Taxonomy" id="883163"/>
    <lineage>
        <taxon>Bacteria</taxon>
        <taxon>Pseudomonadati</taxon>
        <taxon>Pseudomonadota</taxon>
        <taxon>Alphaproteobacteria</taxon>
        <taxon>Sphingomonadales</taxon>
        <taxon>Sphingomonadaceae</taxon>
        <taxon>Sphingobium</taxon>
    </lineage>
</organism>
<dbReference type="AlphaFoldDB" id="K9D1A2"/>
<evidence type="ECO:0000259" key="1">
    <source>
        <dbReference type="Pfam" id="PF13480"/>
    </source>
</evidence>
<comment type="caution">
    <text evidence="2">The sequence shown here is derived from an EMBL/GenBank/DDBJ whole genome shotgun (WGS) entry which is preliminary data.</text>
</comment>
<name>K9D1A2_SPHYA</name>
<gene>
    <name evidence="2" type="ORF">HMPREF9718_00592</name>
</gene>
<reference evidence="2 3" key="1">
    <citation type="submission" date="2012-09" db="EMBL/GenBank/DDBJ databases">
        <title>The Genome Sequence of Sphingobium yanoikuyae ATCC 51230.</title>
        <authorList>
            <consortium name="The Broad Institute Genome Sequencing Platform"/>
            <person name="Earl A."/>
            <person name="Ward D."/>
            <person name="Feldgarden M."/>
            <person name="Gevers D."/>
            <person name="Huys G."/>
            <person name="Walker B."/>
            <person name="Young S.K."/>
            <person name="Zeng Q."/>
            <person name="Gargeya S."/>
            <person name="Fitzgerald M."/>
            <person name="Haas B."/>
            <person name="Abouelleil A."/>
            <person name="Alvarado L."/>
            <person name="Arachchi H.M."/>
            <person name="Berlin A.M."/>
            <person name="Chapman S.B."/>
            <person name="Goldberg J."/>
            <person name="Griggs A."/>
            <person name="Gujja S."/>
            <person name="Hansen M."/>
            <person name="Howarth C."/>
            <person name="Imamovic A."/>
            <person name="Larimer J."/>
            <person name="McCowen C."/>
            <person name="Montmayeur A."/>
            <person name="Murphy C."/>
            <person name="Neiman D."/>
            <person name="Pearson M."/>
            <person name="Priest M."/>
            <person name="Roberts A."/>
            <person name="Saif S."/>
            <person name="Shea T."/>
            <person name="Sisk P."/>
            <person name="Sykes S."/>
            <person name="Wortman J."/>
            <person name="Nusbaum C."/>
            <person name="Birren B."/>
        </authorList>
    </citation>
    <scope>NUCLEOTIDE SEQUENCE [LARGE SCALE GENOMIC DNA]</scope>
    <source>
        <strain evidence="2 3">ATCC 51230</strain>
    </source>
</reference>
<protein>
    <recommendedName>
        <fullName evidence="1">BioF2-like acetyltransferase domain-containing protein</fullName>
    </recommendedName>
</protein>
<accession>K9D1A2</accession>
<dbReference type="EMBL" id="AGZU01000005">
    <property type="protein sequence ID" value="EKU76891.1"/>
    <property type="molecule type" value="Genomic_DNA"/>
</dbReference>
<dbReference type="Proteomes" id="UP000009887">
    <property type="component" value="Unassembled WGS sequence"/>
</dbReference>
<dbReference type="Pfam" id="PF13480">
    <property type="entry name" value="Acetyltransf_6"/>
    <property type="match status" value="1"/>
</dbReference>